<keyword evidence="2" id="KW-1185">Reference proteome</keyword>
<evidence type="ECO:0000313" key="2">
    <source>
        <dbReference type="Proteomes" id="UP001281761"/>
    </source>
</evidence>
<organism evidence="1 2">
    <name type="scientific">Blattamonas nauphoetae</name>
    <dbReference type="NCBI Taxonomy" id="2049346"/>
    <lineage>
        <taxon>Eukaryota</taxon>
        <taxon>Metamonada</taxon>
        <taxon>Preaxostyla</taxon>
        <taxon>Oxymonadida</taxon>
        <taxon>Blattamonas</taxon>
    </lineage>
</organism>
<reference evidence="1 2" key="1">
    <citation type="journal article" date="2022" name="bioRxiv">
        <title>Genomics of Preaxostyla Flagellates Illuminates Evolutionary Transitions and the Path Towards Mitochondrial Loss.</title>
        <authorList>
            <person name="Novak L.V.F."/>
            <person name="Treitli S.C."/>
            <person name="Pyrih J."/>
            <person name="Halakuc P."/>
            <person name="Pipaliya S.V."/>
            <person name="Vacek V."/>
            <person name="Brzon O."/>
            <person name="Soukal P."/>
            <person name="Eme L."/>
            <person name="Dacks J.B."/>
            <person name="Karnkowska A."/>
            <person name="Elias M."/>
            <person name="Hampl V."/>
        </authorList>
    </citation>
    <scope>NUCLEOTIDE SEQUENCE [LARGE SCALE GENOMIC DNA]</scope>
    <source>
        <strain evidence="1">NAU3</strain>
        <tissue evidence="1">Gut</tissue>
    </source>
</reference>
<name>A0ABQ9X9Q0_9EUKA</name>
<protein>
    <submittedName>
        <fullName evidence="1">Uncharacterized protein</fullName>
    </submittedName>
</protein>
<comment type="caution">
    <text evidence="1">The sequence shown here is derived from an EMBL/GenBank/DDBJ whole genome shotgun (WGS) entry which is preliminary data.</text>
</comment>
<proteinExistence type="predicted"/>
<gene>
    <name evidence="1" type="ORF">BLNAU_16934</name>
</gene>
<evidence type="ECO:0000313" key="1">
    <source>
        <dbReference type="EMBL" id="KAK2948134.1"/>
    </source>
</evidence>
<sequence>MPERAVVVMHPTHTNTTTLSQIPSNSQWEFRCGKDADSFQSLVNFVKEGNNLTDQGTSHACRLLRENTPSSEQAANQILFSLVPSPDNSCSGFTESMSLLLTSSNSELVKTAWCILSTEKPSLNKTRFFSD</sequence>
<accession>A0ABQ9X9Q0</accession>
<dbReference type="EMBL" id="JARBJD010000183">
    <property type="protein sequence ID" value="KAK2948134.1"/>
    <property type="molecule type" value="Genomic_DNA"/>
</dbReference>
<dbReference type="Proteomes" id="UP001281761">
    <property type="component" value="Unassembled WGS sequence"/>
</dbReference>